<dbReference type="AlphaFoldDB" id="A0A3M0JTM3"/>
<gene>
    <name evidence="2" type="ORF">DUI87_25149</name>
</gene>
<dbReference type="EMBL" id="QRBI01000153">
    <property type="protein sequence ID" value="RMB98246.1"/>
    <property type="molecule type" value="Genomic_DNA"/>
</dbReference>
<protein>
    <submittedName>
        <fullName evidence="2">Uncharacterized protein</fullName>
    </submittedName>
</protein>
<accession>A0A3M0JTM3</accession>
<comment type="caution">
    <text evidence="2">The sequence shown here is derived from an EMBL/GenBank/DDBJ whole genome shotgun (WGS) entry which is preliminary data.</text>
</comment>
<dbReference type="Proteomes" id="UP000269221">
    <property type="component" value="Unassembled WGS sequence"/>
</dbReference>
<reference evidence="2 3" key="1">
    <citation type="submission" date="2018-07" db="EMBL/GenBank/DDBJ databases">
        <title>A high quality draft genome assembly of the barn swallow (H. rustica rustica).</title>
        <authorList>
            <person name="Formenti G."/>
            <person name="Chiara M."/>
            <person name="Poveda L."/>
            <person name="Francoijs K.-J."/>
            <person name="Bonisoli-Alquati A."/>
            <person name="Canova L."/>
            <person name="Gianfranceschi L."/>
            <person name="Horner D.S."/>
            <person name="Saino N."/>
        </authorList>
    </citation>
    <scope>NUCLEOTIDE SEQUENCE [LARGE SCALE GENOMIC DNA]</scope>
    <source>
        <strain evidence="2">Chelidonia</strain>
        <tissue evidence="2">Blood</tissue>
    </source>
</reference>
<sequence>MQIKIHLAQKTPRDKEPPDNWGLEITTRARQNGTEPRIIDWSQPCVVTMTPVVLDQDTPETWSHRCLPRDSLDGKTEPPPPPCRPSGAAAVCATPRVPHPELSVIKAFEKELLSWPICNGSVEDSELTSGNRSNHTESALVTLASEEELDGLALMGNFAFINSGFGASLFSWD</sequence>
<keyword evidence="3" id="KW-1185">Reference proteome</keyword>
<evidence type="ECO:0000313" key="2">
    <source>
        <dbReference type="EMBL" id="RMB98246.1"/>
    </source>
</evidence>
<feature type="region of interest" description="Disordered" evidence="1">
    <location>
        <begin position="1"/>
        <end position="22"/>
    </location>
</feature>
<proteinExistence type="predicted"/>
<evidence type="ECO:0000313" key="3">
    <source>
        <dbReference type="Proteomes" id="UP000269221"/>
    </source>
</evidence>
<organism evidence="2 3">
    <name type="scientific">Hirundo rustica rustica</name>
    <dbReference type="NCBI Taxonomy" id="333673"/>
    <lineage>
        <taxon>Eukaryota</taxon>
        <taxon>Metazoa</taxon>
        <taxon>Chordata</taxon>
        <taxon>Craniata</taxon>
        <taxon>Vertebrata</taxon>
        <taxon>Euteleostomi</taxon>
        <taxon>Archelosauria</taxon>
        <taxon>Archosauria</taxon>
        <taxon>Dinosauria</taxon>
        <taxon>Saurischia</taxon>
        <taxon>Theropoda</taxon>
        <taxon>Coelurosauria</taxon>
        <taxon>Aves</taxon>
        <taxon>Neognathae</taxon>
        <taxon>Neoaves</taxon>
        <taxon>Telluraves</taxon>
        <taxon>Australaves</taxon>
        <taxon>Passeriformes</taxon>
        <taxon>Sylvioidea</taxon>
        <taxon>Hirundinidae</taxon>
        <taxon>Hirundo</taxon>
    </lineage>
</organism>
<name>A0A3M0JTM3_HIRRU</name>
<evidence type="ECO:0000256" key="1">
    <source>
        <dbReference type="SAM" id="MobiDB-lite"/>
    </source>
</evidence>